<sequence length="326" mass="35639">MKTLDRILVLRRWTEEPGELTPAEAAQKAGAAVSRFYEIVNAWKADPSIGSVGTFGKKPGRTGERLDGEVVNAIQSVLPRLVSRYKDGKVAFIVELLSREPALQGVSLPHLNTLRKMVEREKRRLRAEEQVGSRPGFDAVGCDLLREDGTHHVVFGVVDRTSRLILGFSVGRIEDSLAAYRRAARDALDRIGRRDAQALPWSDGTTRVDVIVGEDAQAWAAVHAAYVADPIGPVFELVEAPRRFGRYFKIVAGTKLGGMKIWPGRTGVKDDAAVSEGDAYTNEAATTAIEIEIARHNAQVMAESTATGSPRPAPETVRILEFFARA</sequence>
<dbReference type="EMBL" id="ATHO01000023">
    <property type="protein sequence ID" value="EQB11598.1"/>
    <property type="molecule type" value="Genomic_DNA"/>
</dbReference>
<dbReference type="Proteomes" id="UP000015525">
    <property type="component" value="Unassembled WGS sequence"/>
</dbReference>
<accession>T0HHG6</accession>
<keyword evidence="2" id="KW-1185">Reference proteome</keyword>
<organism evidence="1 2">
    <name type="scientific">Sphingobium quisquiliarum P25</name>
    <dbReference type="NCBI Taxonomy" id="1329909"/>
    <lineage>
        <taxon>Bacteria</taxon>
        <taxon>Pseudomonadati</taxon>
        <taxon>Pseudomonadota</taxon>
        <taxon>Alphaproteobacteria</taxon>
        <taxon>Sphingomonadales</taxon>
        <taxon>Sphingomonadaceae</taxon>
        <taxon>Sphingobium</taxon>
    </lineage>
</organism>
<dbReference type="PATRIC" id="fig|1329909.3.peg.583"/>
<comment type="caution">
    <text evidence="1">The sequence shown here is derived from an EMBL/GenBank/DDBJ whole genome shotgun (WGS) entry which is preliminary data.</text>
</comment>
<evidence type="ECO:0000313" key="2">
    <source>
        <dbReference type="Proteomes" id="UP000015525"/>
    </source>
</evidence>
<protein>
    <submittedName>
        <fullName evidence="1">Uncharacterized protein</fullName>
    </submittedName>
</protein>
<name>T0HHG6_9SPHN</name>
<evidence type="ECO:0000313" key="1">
    <source>
        <dbReference type="EMBL" id="EQB11598.1"/>
    </source>
</evidence>
<gene>
    <name evidence="1" type="ORF">L288_03115</name>
</gene>
<reference evidence="1 2" key="1">
    <citation type="journal article" date="2013" name="Genome Announc.">
        <title>Draft Genome Sequence of Sphingobium quisquiliarum Strain P25T, a Novel Hexachlorocyclohexane (HCH)-Degrading Bacterium Isolated from an HCH Dumpsite.</title>
        <authorList>
            <person name="Kumar Singh A."/>
            <person name="Sangwan N."/>
            <person name="Sharma A."/>
            <person name="Gupta V."/>
            <person name="Khurana J.P."/>
            <person name="Lal R."/>
        </authorList>
    </citation>
    <scope>NUCLEOTIDE SEQUENCE [LARGE SCALE GENOMIC DNA]</scope>
    <source>
        <strain evidence="1 2">P25</strain>
    </source>
</reference>
<dbReference type="AlphaFoldDB" id="T0HHG6"/>
<proteinExistence type="predicted"/>
<dbReference type="RefSeq" id="WP_021236933.1">
    <property type="nucleotide sequence ID" value="NZ_ATHO01000023.1"/>
</dbReference>